<feature type="compositionally biased region" description="Basic and acidic residues" evidence="1">
    <location>
        <begin position="607"/>
        <end position="622"/>
    </location>
</feature>
<sequence>MPPFATLQNLAKTWIPRRYDSEKQPATSQFLDGAYEGEPHYSDQVSGAYTNQRTGQPQLEGTSFMQQRLAQQQLAQQHLTQQHSNLPVMPMNAMQNTGTGTHYVKEEPMESVFPPPMNTADGNHFDAQGDAHLDMVLDPAGFQQASASSANVSGVYYRGLTPPRRNRMSAQTQAANMQPSAFDMGIPAFATSPFSANPFAPAIQQPQEVIPQHGFHADSQSLDDDQIQSSVEYDHDHRIEREDTIMSNNSFTSASEEPQPPIDAGQADFDDKNSEYQDSESEHDDEDEQSESDDDKPLKQRVQGSSSTQSGSKSPSVEVTVAKAVEKKGKTSSTAGAGAPAKKKIEKKVVVTEKAATKKTQPPKEAPEAPQPQPQPKENIIDLTTPVLNWKLPEVPSSPNPFSPLSPILESTNPPQFEFLYTPPATPSAYPTAKISLPGLVRHEILLSVDHHATEAHLFEHVFLPAQRTLHATSPDTAASLDPKLSVLNFHTIAGLCIDAFYNAAAPDAELGLGAIGGSSGTGLSGGKAGGGNSGRDKPLKPPSLTTLSTLDIDAVFFAASDNYRIGLLAHRDNYFAIRGVQEFCDVALDVCFFVKEHGFGSAGGKGVKDDGSERVRRERKDKGVKRGPRAGKTGGEKEGDMEWVGEEEGEGFAKPKGKGAKVNVVEARKKSKLKVKVGPKGKAQGKGKAAGNKVKGGKVEKKKK</sequence>
<feature type="compositionally biased region" description="Acidic residues" evidence="1">
    <location>
        <begin position="277"/>
        <end position="294"/>
    </location>
</feature>
<feature type="compositionally biased region" description="Basic residues" evidence="1">
    <location>
        <begin position="670"/>
        <end position="686"/>
    </location>
</feature>
<keyword evidence="3" id="KW-1185">Reference proteome</keyword>
<evidence type="ECO:0000256" key="1">
    <source>
        <dbReference type="SAM" id="MobiDB-lite"/>
    </source>
</evidence>
<gene>
    <name evidence="2" type="ORF">K491DRAFT_721939</name>
</gene>
<feature type="compositionally biased region" description="Gly residues" evidence="1">
    <location>
        <begin position="524"/>
        <end position="534"/>
    </location>
</feature>
<feature type="compositionally biased region" description="Low complexity" evidence="1">
    <location>
        <begin position="305"/>
        <end position="323"/>
    </location>
</feature>
<evidence type="ECO:0000313" key="2">
    <source>
        <dbReference type="EMBL" id="KAF2649132.1"/>
    </source>
</evidence>
<feature type="region of interest" description="Disordered" evidence="1">
    <location>
        <begin position="602"/>
        <end position="705"/>
    </location>
</feature>
<evidence type="ECO:0000313" key="3">
    <source>
        <dbReference type="Proteomes" id="UP000799324"/>
    </source>
</evidence>
<protein>
    <submittedName>
        <fullName evidence="2">Uncharacterized protein</fullName>
    </submittedName>
</protein>
<feature type="compositionally biased region" description="Low complexity" evidence="1">
    <location>
        <begin position="331"/>
        <end position="340"/>
    </location>
</feature>
<dbReference type="EMBL" id="MU004505">
    <property type="protein sequence ID" value="KAF2649132.1"/>
    <property type="molecule type" value="Genomic_DNA"/>
</dbReference>
<name>A0A6A6SNN9_9PLEO</name>
<feature type="region of interest" description="Disordered" evidence="1">
    <location>
        <begin position="33"/>
        <end position="56"/>
    </location>
</feature>
<proteinExistence type="predicted"/>
<dbReference type="Proteomes" id="UP000799324">
    <property type="component" value="Unassembled WGS sequence"/>
</dbReference>
<organism evidence="2 3">
    <name type="scientific">Lophiostoma macrostomum CBS 122681</name>
    <dbReference type="NCBI Taxonomy" id="1314788"/>
    <lineage>
        <taxon>Eukaryota</taxon>
        <taxon>Fungi</taxon>
        <taxon>Dikarya</taxon>
        <taxon>Ascomycota</taxon>
        <taxon>Pezizomycotina</taxon>
        <taxon>Dothideomycetes</taxon>
        <taxon>Pleosporomycetidae</taxon>
        <taxon>Pleosporales</taxon>
        <taxon>Lophiostomataceae</taxon>
        <taxon>Lophiostoma</taxon>
    </lineage>
</organism>
<feature type="region of interest" description="Disordered" evidence="1">
    <location>
        <begin position="250"/>
        <end position="379"/>
    </location>
</feature>
<feature type="region of interest" description="Disordered" evidence="1">
    <location>
        <begin position="524"/>
        <end position="544"/>
    </location>
</feature>
<feature type="compositionally biased region" description="Acidic residues" evidence="1">
    <location>
        <begin position="642"/>
        <end position="651"/>
    </location>
</feature>
<dbReference type="OrthoDB" id="3796908at2759"/>
<dbReference type="AlphaFoldDB" id="A0A6A6SNN9"/>
<reference evidence="2" key="1">
    <citation type="journal article" date="2020" name="Stud. Mycol.">
        <title>101 Dothideomycetes genomes: a test case for predicting lifestyles and emergence of pathogens.</title>
        <authorList>
            <person name="Haridas S."/>
            <person name="Albert R."/>
            <person name="Binder M."/>
            <person name="Bloem J."/>
            <person name="Labutti K."/>
            <person name="Salamov A."/>
            <person name="Andreopoulos B."/>
            <person name="Baker S."/>
            <person name="Barry K."/>
            <person name="Bills G."/>
            <person name="Bluhm B."/>
            <person name="Cannon C."/>
            <person name="Castanera R."/>
            <person name="Culley D."/>
            <person name="Daum C."/>
            <person name="Ezra D."/>
            <person name="Gonzalez J."/>
            <person name="Henrissat B."/>
            <person name="Kuo A."/>
            <person name="Liang C."/>
            <person name="Lipzen A."/>
            <person name="Lutzoni F."/>
            <person name="Magnuson J."/>
            <person name="Mondo S."/>
            <person name="Nolan M."/>
            <person name="Ohm R."/>
            <person name="Pangilinan J."/>
            <person name="Park H.-J."/>
            <person name="Ramirez L."/>
            <person name="Alfaro M."/>
            <person name="Sun H."/>
            <person name="Tritt A."/>
            <person name="Yoshinaga Y."/>
            <person name="Zwiers L.-H."/>
            <person name="Turgeon B."/>
            <person name="Goodwin S."/>
            <person name="Spatafora J."/>
            <person name="Crous P."/>
            <person name="Grigoriev I."/>
        </authorList>
    </citation>
    <scope>NUCLEOTIDE SEQUENCE</scope>
    <source>
        <strain evidence="2">CBS 122681</strain>
    </source>
</reference>
<feature type="compositionally biased region" description="Polar residues" evidence="1">
    <location>
        <begin position="43"/>
        <end position="56"/>
    </location>
</feature>
<accession>A0A6A6SNN9</accession>